<dbReference type="GO" id="GO:0046872">
    <property type="term" value="F:metal ion binding"/>
    <property type="evidence" value="ECO:0007669"/>
    <property type="project" value="UniProtKB-KW"/>
</dbReference>
<accession>A0A2N0VFC0</accession>
<feature type="binding site" evidence="2">
    <location>
        <position position="158"/>
    </location>
    <ligand>
        <name>Mn(2+)</name>
        <dbReference type="ChEBI" id="CHEBI:29035"/>
        <label>2</label>
    </ligand>
</feature>
<feature type="domain" description="Peptidase M20 dimerisation" evidence="3">
    <location>
        <begin position="180"/>
        <end position="278"/>
    </location>
</feature>
<evidence type="ECO:0000313" key="5">
    <source>
        <dbReference type="Proteomes" id="UP000233398"/>
    </source>
</evidence>
<dbReference type="AlphaFoldDB" id="A0A2N0VFC0"/>
<dbReference type="InterPro" id="IPR036264">
    <property type="entry name" value="Bact_exopeptidase_dim_dom"/>
</dbReference>
<feature type="binding site" evidence="2">
    <location>
        <position position="353"/>
    </location>
    <ligand>
        <name>Mn(2+)</name>
        <dbReference type="ChEBI" id="CHEBI:29035"/>
        <label>2</label>
    </ligand>
</feature>
<dbReference type="InterPro" id="IPR002933">
    <property type="entry name" value="Peptidase_M20"/>
</dbReference>
<dbReference type="SUPFAM" id="SSF55031">
    <property type="entry name" value="Bacterial exopeptidase dimerisation domain"/>
    <property type="match status" value="1"/>
</dbReference>
<keyword evidence="1 4" id="KW-0378">Hydrolase</keyword>
<dbReference type="NCBIfam" id="TIGR01891">
    <property type="entry name" value="amidohydrolases"/>
    <property type="match status" value="1"/>
</dbReference>
<feature type="binding site" evidence="2">
    <location>
        <position position="97"/>
    </location>
    <ligand>
        <name>Mn(2+)</name>
        <dbReference type="ChEBI" id="CHEBI:29035"/>
        <label>2</label>
    </ligand>
</feature>
<dbReference type="Pfam" id="PF01546">
    <property type="entry name" value="Peptidase_M20"/>
    <property type="match status" value="1"/>
</dbReference>
<evidence type="ECO:0000259" key="3">
    <source>
        <dbReference type="Pfam" id="PF07687"/>
    </source>
</evidence>
<dbReference type="Gene3D" id="3.40.630.10">
    <property type="entry name" value="Zn peptidases"/>
    <property type="match status" value="1"/>
</dbReference>
<dbReference type="Gene3D" id="3.30.70.360">
    <property type="match status" value="1"/>
</dbReference>
<name>A0A2N0VFC0_9BACT</name>
<keyword evidence="2" id="KW-0479">Metal-binding</keyword>
<dbReference type="PIRSF" id="PIRSF005962">
    <property type="entry name" value="Pept_M20D_amidohydro"/>
    <property type="match status" value="1"/>
</dbReference>
<sequence length="376" mass="41532">MSMDLDLLRRVRKELHASPELSGSEEETANRVIHLLKELKPDELITNIGGEGIVARFNAIAEVKKTVLFRAELDAIAVNEETDLSYRSGKNGVMHGCGHDGHMAILLGFAREIGKNRPRKTEVWIMFQPAEETGEGAERMLKDPKFEKVNADEAFALHNLPGFPVNQVVVKEDVFAAASTGVEVKFKGKSSHAAYPEQGVNPASYIAELILFADQEFDEFRSLSSINKIVTTYTQLGERAFGISPGEGNVGFTIRSSSDEELEGAVNKLKSKVQQLQKTFEGKISVDLVEPFSATVNHSEGVKAVVDAAEKSGLEWQKAEAPFPWSEDFGEFRKKFSITLFGLGTGEEHPPLHSEKYDFNDELISAGVKMFINLVE</sequence>
<evidence type="ECO:0000313" key="4">
    <source>
        <dbReference type="EMBL" id="PKD42850.1"/>
    </source>
</evidence>
<dbReference type="GO" id="GO:0016787">
    <property type="term" value="F:hydrolase activity"/>
    <property type="evidence" value="ECO:0007669"/>
    <property type="project" value="UniProtKB-KW"/>
</dbReference>
<comment type="caution">
    <text evidence="4">The sequence shown here is derived from an EMBL/GenBank/DDBJ whole genome shotgun (WGS) entry which is preliminary data.</text>
</comment>
<keyword evidence="5" id="KW-1185">Reference proteome</keyword>
<dbReference type="InterPro" id="IPR017439">
    <property type="entry name" value="Amidohydrolase"/>
</dbReference>
<dbReference type="Proteomes" id="UP000233398">
    <property type="component" value="Unassembled WGS sequence"/>
</dbReference>
<feature type="binding site" evidence="2">
    <location>
        <position position="132"/>
    </location>
    <ligand>
        <name>Mn(2+)</name>
        <dbReference type="ChEBI" id="CHEBI:29035"/>
        <label>2</label>
    </ligand>
</feature>
<gene>
    <name evidence="4" type="ORF">CWD77_13445</name>
</gene>
<dbReference type="InterPro" id="IPR011650">
    <property type="entry name" value="Peptidase_M20_dimer"/>
</dbReference>
<organism evidence="4 5">
    <name type="scientific">Rhodohalobacter barkolensis</name>
    <dbReference type="NCBI Taxonomy" id="2053187"/>
    <lineage>
        <taxon>Bacteria</taxon>
        <taxon>Pseudomonadati</taxon>
        <taxon>Balneolota</taxon>
        <taxon>Balneolia</taxon>
        <taxon>Balneolales</taxon>
        <taxon>Balneolaceae</taxon>
        <taxon>Rhodohalobacter</taxon>
    </lineage>
</organism>
<keyword evidence="2" id="KW-0464">Manganese</keyword>
<dbReference type="PANTHER" id="PTHR11014">
    <property type="entry name" value="PEPTIDASE M20 FAMILY MEMBER"/>
    <property type="match status" value="1"/>
</dbReference>
<dbReference type="Pfam" id="PF07687">
    <property type="entry name" value="M20_dimer"/>
    <property type="match status" value="1"/>
</dbReference>
<dbReference type="EMBL" id="PISP01000005">
    <property type="protein sequence ID" value="PKD42850.1"/>
    <property type="molecule type" value="Genomic_DNA"/>
</dbReference>
<proteinExistence type="predicted"/>
<reference evidence="4 5" key="1">
    <citation type="submission" date="2017-11" db="EMBL/GenBank/DDBJ databases">
        <title>Rhodohalobacter 15182 sp. nov., isolated from a salt lake.</title>
        <authorList>
            <person name="Han S."/>
        </authorList>
    </citation>
    <scope>NUCLEOTIDE SEQUENCE [LARGE SCALE GENOMIC DNA]</scope>
    <source>
        <strain evidence="4 5">15182</strain>
    </source>
</reference>
<protein>
    <submittedName>
        <fullName evidence="4">Amidohydrolase</fullName>
    </submittedName>
</protein>
<feature type="binding site" evidence="2">
    <location>
        <position position="99"/>
    </location>
    <ligand>
        <name>Mn(2+)</name>
        <dbReference type="ChEBI" id="CHEBI:29035"/>
        <label>2</label>
    </ligand>
</feature>
<dbReference type="SUPFAM" id="SSF53187">
    <property type="entry name" value="Zn-dependent exopeptidases"/>
    <property type="match status" value="1"/>
</dbReference>
<dbReference type="OrthoDB" id="9776731at2"/>
<evidence type="ECO:0000256" key="1">
    <source>
        <dbReference type="ARBA" id="ARBA00022801"/>
    </source>
</evidence>
<evidence type="ECO:0000256" key="2">
    <source>
        <dbReference type="PIRSR" id="PIRSR005962-1"/>
    </source>
</evidence>
<dbReference type="RefSeq" id="WP_101074101.1">
    <property type="nucleotide sequence ID" value="NZ_PISP01000005.1"/>
</dbReference>
<comment type="cofactor">
    <cofactor evidence="2">
        <name>Mn(2+)</name>
        <dbReference type="ChEBI" id="CHEBI:29035"/>
    </cofactor>
    <text evidence="2">The Mn(2+) ion enhances activity.</text>
</comment>
<dbReference type="PANTHER" id="PTHR11014:SF169">
    <property type="entry name" value="CLAN MH, FAMILY M20, PEPTIDASE T-LIKE METALLOPEPTIDASE"/>
    <property type="match status" value="1"/>
</dbReference>